<organism evidence="2 3">
    <name type="scientific">Polyangium mundeleinium</name>
    <dbReference type="NCBI Taxonomy" id="2995306"/>
    <lineage>
        <taxon>Bacteria</taxon>
        <taxon>Pseudomonadati</taxon>
        <taxon>Myxococcota</taxon>
        <taxon>Polyangia</taxon>
        <taxon>Polyangiales</taxon>
        <taxon>Polyangiaceae</taxon>
        <taxon>Polyangium</taxon>
    </lineage>
</organism>
<feature type="compositionally biased region" description="Basic residues" evidence="1">
    <location>
        <begin position="255"/>
        <end position="266"/>
    </location>
</feature>
<dbReference type="RefSeq" id="WP_271930513.1">
    <property type="nucleotide sequence ID" value="NZ_JAQNDO010000001.1"/>
</dbReference>
<dbReference type="Proteomes" id="UP001221411">
    <property type="component" value="Unassembled WGS sequence"/>
</dbReference>
<reference evidence="2 3" key="1">
    <citation type="submission" date="2022-11" db="EMBL/GenBank/DDBJ databases">
        <title>Minimal conservation of predation-associated metabolite biosynthetic gene clusters underscores biosynthetic potential of Myxococcota including descriptions for ten novel species: Archangium lansinium sp. nov., Myxococcus landrumus sp. nov., Nannocystis bai.</title>
        <authorList>
            <person name="Ahearne A."/>
            <person name="Stevens C."/>
            <person name="Dowd S."/>
        </authorList>
    </citation>
    <scope>NUCLEOTIDE SEQUENCE [LARGE SCALE GENOMIC DNA]</scope>
    <source>
        <strain evidence="2 3">RJM3</strain>
    </source>
</reference>
<gene>
    <name evidence="2" type="ORF">POL67_52030</name>
</gene>
<evidence type="ECO:0000313" key="3">
    <source>
        <dbReference type="Proteomes" id="UP001221411"/>
    </source>
</evidence>
<proteinExistence type="predicted"/>
<keyword evidence="3" id="KW-1185">Reference proteome</keyword>
<name>A0ABT5F780_9BACT</name>
<accession>A0ABT5F780</accession>
<evidence type="ECO:0000256" key="1">
    <source>
        <dbReference type="SAM" id="MobiDB-lite"/>
    </source>
</evidence>
<evidence type="ECO:0000313" key="2">
    <source>
        <dbReference type="EMBL" id="MDC0749961.1"/>
    </source>
</evidence>
<sequence>MVVLKAEPIITVIALIRPADSVPLLSPAAGIFERLLGELLLRGSSDPNTDIERLKAELKMPGVRECASFFVYEEEFGRIVATVAYYGPGPVDADVVKSLWPVAGPEQATLVAQMVEVIQRALPVLALSEGGEGLRRLLIDADRGWSVAAGYTPPPRKRGRPADVVQQSVLVLGVREEIFAEGARPYEEVATTIAVVSKTEATKESIYRLMKKAREKVPDVPEGWKDTLLCERISPLHSDMFRASAPGADPPLLANKKRGLWPRLPR</sequence>
<feature type="region of interest" description="Disordered" evidence="1">
    <location>
        <begin position="245"/>
        <end position="266"/>
    </location>
</feature>
<comment type="caution">
    <text evidence="2">The sequence shown here is derived from an EMBL/GenBank/DDBJ whole genome shotgun (WGS) entry which is preliminary data.</text>
</comment>
<dbReference type="EMBL" id="JAQNDO010000001">
    <property type="protein sequence ID" value="MDC0749961.1"/>
    <property type="molecule type" value="Genomic_DNA"/>
</dbReference>
<protein>
    <submittedName>
        <fullName evidence="2">Uncharacterized protein</fullName>
    </submittedName>
</protein>